<evidence type="ECO:0000256" key="2">
    <source>
        <dbReference type="ARBA" id="ARBA00023008"/>
    </source>
</evidence>
<dbReference type="Proteomes" id="UP000621500">
    <property type="component" value="Unassembled WGS sequence"/>
</dbReference>
<dbReference type="InterPro" id="IPR014756">
    <property type="entry name" value="Ig_E-set"/>
</dbReference>
<feature type="chain" id="PRO_5045945000" description="CopC domain-containing protein" evidence="5">
    <location>
        <begin position="23"/>
        <end position="282"/>
    </location>
</feature>
<keyword evidence="4" id="KW-1133">Transmembrane helix</keyword>
<dbReference type="InterPro" id="IPR014755">
    <property type="entry name" value="Cu-Rt/internalin_Ig-like"/>
</dbReference>
<keyword evidence="2" id="KW-0186">Copper</keyword>
<accession>A0ABQ4F0R4</accession>
<evidence type="ECO:0000256" key="5">
    <source>
        <dbReference type="SAM" id="SignalP"/>
    </source>
</evidence>
<dbReference type="Gene3D" id="2.60.40.1220">
    <property type="match status" value="1"/>
</dbReference>
<dbReference type="InterPro" id="IPR007348">
    <property type="entry name" value="CopC_dom"/>
</dbReference>
<reference evidence="7 8" key="1">
    <citation type="submission" date="2021-01" db="EMBL/GenBank/DDBJ databases">
        <title>Whole genome shotgun sequence of Plantactinospora mayteni NBRC 109088.</title>
        <authorList>
            <person name="Komaki H."/>
            <person name="Tamura T."/>
        </authorList>
    </citation>
    <scope>NUCLEOTIDE SEQUENCE [LARGE SCALE GENOMIC DNA]</scope>
    <source>
        <strain evidence="7 8">NBRC 109088</strain>
    </source>
</reference>
<protein>
    <recommendedName>
        <fullName evidence="6">CopC domain-containing protein</fullName>
    </recommendedName>
</protein>
<dbReference type="RefSeq" id="WP_203861815.1">
    <property type="nucleotide sequence ID" value="NZ_BONX01000054.1"/>
</dbReference>
<keyword evidence="1 5" id="KW-0732">Signal</keyword>
<evidence type="ECO:0000256" key="3">
    <source>
        <dbReference type="SAM" id="MobiDB-lite"/>
    </source>
</evidence>
<evidence type="ECO:0000313" key="7">
    <source>
        <dbReference type="EMBL" id="GIH00501.1"/>
    </source>
</evidence>
<feature type="transmembrane region" description="Helical" evidence="4">
    <location>
        <begin position="209"/>
        <end position="230"/>
    </location>
</feature>
<comment type="caution">
    <text evidence="7">The sequence shown here is derived from an EMBL/GenBank/DDBJ whole genome shotgun (WGS) entry which is preliminary data.</text>
</comment>
<organism evidence="7 8">
    <name type="scientific">Plantactinospora mayteni</name>
    <dbReference type="NCBI Taxonomy" id="566021"/>
    <lineage>
        <taxon>Bacteria</taxon>
        <taxon>Bacillati</taxon>
        <taxon>Actinomycetota</taxon>
        <taxon>Actinomycetes</taxon>
        <taxon>Micromonosporales</taxon>
        <taxon>Micromonosporaceae</taxon>
        <taxon>Plantactinospora</taxon>
    </lineage>
</organism>
<evidence type="ECO:0000256" key="4">
    <source>
        <dbReference type="SAM" id="Phobius"/>
    </source>
</evidence>
<evidence type="ECO:0000313" key="8">
    <source>
        <dbReference type="Proteomes" id="UP000621500"/>
    </source>
</evidence>
<evidence type="ECO:0000256" key="1">
    <source>
        <dbReference type="ARBA" id="ARBA00022729"/>
    </source>
</evidence>
<dbReference type="Pfam" id="PF04234">
    <property type="entry name" value="CopC"/>
    <property type="match status" value="1"/>
</dbReference>
<proteinExistence type="predicted"/>
<keyword evidence="4" id="KW-0812">Transmembrane</keyword>
<keyword evidence="4" id="KW-0472">Membrane</keyword>
<feature type="domain" description="CopC" evidence="6">
    <location>
        <begin position="34"/>
        <end position="150"/>
    </location>
</feature>
<evidence type="ECO:0000259" key="6">
    <source>
        <dbReference type="Pfam" id="PF04234"/>
    </source>
</evidence>
<gene>
    <name evidence="7" type="ORF">Pma05_70730</name>
</gene>
<name>A0ABQ4F0R4_9ACTN</name>
<feature type="region of interest" description="Disordered" evidence="3">
    <location>
        <begin position="232"/>
        <end position="282"/>
    </location>
</feature>
<sequence length="282" mass="29137">MGRAAPRLLAAVALSLLTVALGSTVPDPRPAYAHGQLAVSTPADGGTLTAPVESVSLAFTEQPAPFGYFTVTAPSGVRVDRRWSTGAPIRLDEPVREYQLVDGAWQPRLYHVGFTVQVPVAYWPEQGRYVARYQTVASDGEEVEGEVRFTYTGASTPAPAGWQAPTDQPAPELVAAAGQARPTAGATVPPSAPPSVSAAPPASDGGPSVSVWLVPALLLVGAAVLIAGVARRPARAGPAAARRSTRSGSAGSRATSRSRDPAGASTRRRAGPAPAANRRKRR</sequence>
<feature type="compositionally biased region" description="Low complexity" evidence="3">
    <location>
        <begin position="232"/>
        <end position="276"/>
    </location>
</feature>
<feature type="region of interest" description="Disordered" evidence="3">
    <location>
        <begin position="176"/>
        <end position="205"/>
    </location>
</feature>
<keyword evidence="8" id="KW-1185">Reference proteome</keyword>
<dbReference type="EMBL" id="BONX01000054">
    <property type="protein sequence ID" value="GIH00501.1"/>
    <property type="molecule type" value="Genomic_DNA"/>
</dbReference>
<feature type="signal peptide" evidence="5">
    <location>
        <begin position="1"/>
        <end position="22"/>
    </location>
</feature>
<dbReference type="SUPFAM" id="SSF81296">
    <property type="entry name" value="E set domains"/>
    <property type="match status" value="1"/>
</dbReference>